<organism evidence="1 2">
    <name type="scientific">Hohenbuehelia grisea</name>
    <dbReference type="NCBI Taxonomy" id="104357"/>
    <lineage>
        <taxon>Eukaryota</taxon>
        <taxon>Fungi</taxon>
        <taxon>Dikarya</taxon>
        <taxon>Basidiomycota</taxon>
        <taxon>Agaricomycotina</taxon>
        <taxon>Agaricomycetes</taxon>
        <taxon>Agaricomycetidae</taxon>
        <taxon>Agaricales</taxon>
        <taxon>Pleurotineae</taxon>
        <taxon>Pleurotaceae</taxon>
        <taxon>Hohenbuehelia</taxon>
    </lineage>
</organism>
<dbReference type="Proteomes" id="UP001556367">
    <property type="component" value="Unassembled WGS sequence"/>
</dbReference>
<sequence length="190" mass="21517">MSLPTFWEAPTHSSIPRNMLGFLLSFEFPKMAKVYPLAHTLTDLALETISPVSTELLKRSSSVVYLTLSVPNLALCNERPLLLVSLPPLPSAVLAFSFRVLITPTTVRRWFDRSGPREDGLTQTEWNTLLARQKEDKAREKAELALQAEQAEREMLDEWQEASTRFPVNDEGQATPLRGRSLKVIVKVWL</sequence>
<keyword evidence="2" id="KW-1185">Reference proteome</keyword>
<reference evidence="2" key="1">
    <citation type="submission" date="2024-06" db="EMBL/GenBank/DDBJ databases">
        <title>Multi-omics analyses provide insights into the biosynthesis of the anticancer antibiotic pleurotin in Hohenbuehelia grisea.</title>
        <authorList>
            <person name="Weaver J.A."/>
            <person name="Alberti F."/>
        </authorList>
    </citation>
    <scope>NUCLEOTIDE SEQUENCE [LARGE SCALE GENOMIC DNA]</scope>
    <source>
        <strain evidence="2">T-177</strain>
    </source>
</reference>
<proteinExistence type="predicted"/>
<evidence type="ECO:0000313" key="2">
    <source>
        <dbReference type="Proteomes" id="UP001556367"/>
    </source>
</evidence>
<gene>
    <name evidence="1" type="ORF">HGRIS_006385</name>
</gene>
<protein>
    <submittedName>
        <fullName evidence="1">Uncharacterized protein</fullName>
    </submittedName>
</protein>
<comment type="caution">
    <text evidence="1">The sequence shown here is derived from an EMBL/GenBank/DDBJ whole genome shotgun (WGS) entry which is preliminary data.</text>
</comment>
<evidence type="ECO:0000313" key="1">
    <source>
        <dbReference type="EMBL" id="KAL0961440.1"/>
    </source>
</evidence>
<accession>A0ABR3K1H7</accession>
<name>A0ABR3K1H7_9AGAR</name>
<dbReference type="EMBL" id="JASNQZ010000001">
    <property type="protein sequence ID" value="KAL0961440.1"/>
    <property type="molecule type" value="Genomic_DNA"/>
</dbReference>